<dbReference type="STRING" id="3469.A0A4Y7KFV2"/>
<name>A0A4Y7KFV2_PAPSO</name>
<dbReference type="Proteomes" id="UP000316621">
    <property type="component" value="Chromosome 7"/>
</dbReference>
<keyword evidence="2" id="KW-1185">Reference proteome</keyword>
<sequence>MVPLIFLIFYEVSGESFGIQNSVKAAALSSFFRVQQALITAEMGTMFPGLHDLWVLTGVSYKAG</sequence>
<evidence type="ECO:0000313" key="2">
    <source>
        <dbReference type="Proteomes" id="UP000316621"/>
    </source>
</evidence>
<reference evidence="1 2" key="1">
    <citation type="journal article" date="2018" name="Science">
        <title>The opium poppy genome and morphinan production.</title>
        <authorList>
            <person name="Guo L."/>
            <person name="Winzer T."/>
            <person name="Yang X."/>
            <person name="Li Y."/>
            <person name="Ning Z."/>
            <person name="He Z."/>
            <person name="Teodor R."/>
            <person name="Lu Y."/>
            <person name="Bowser T.A."/>
            <person name="Graham I.A."/>
            <person name="Ye K."/>
        </authorList>
    </citation>
    <scope>NUCLEOTIDE SEQUENCE [LARGE SCALE GENOMIC DNA]</scope>
    <source>
        <strain evidence="2">cv. HN1</strain>
        <tissue evidence="1">Leaves</tissue>
    </source>
</reference>
<dbReference type="Gramene" id="RZC72253">
    <property type="protein sequence ID" value="RZC72253"/>
    <property type="gene ID" value="C5167_035404"/>
</dbReference>
<organism evidence="1 2">
    <name type="scientific">Papaver somniferum</name>
    <name type="common">Opium poppy</name>
    <dbReference type="NCBI Taxonomy" id="3469"/>
    <lineage>
        <taxon>Eukaryota</taxon>
        <taxon>Viridiplantae</taxon>
        <taxon>Streptophyta</taxon>
        <taxon>Embryophyta</taxon>
        <taxon>Tracheophyta</taxon>
        <taxon>Spermatophyta</taxon>
        <taxon>Magnoliopsida</taxon>
        <taxon>Ranunculales</taxon>
        <taxon>Papaveraceae</taxon>
        <taxon>Papaveroideae</taxon>
        <taxon>Papaver</taxon>
    </lineage>
</organism>
<gene>
    <name evidence="1" type="ORF">C5167_035404</name>
</gene>
<evidence type="ECO:0000313" key="1">
    <source>
        <dbReference type="EMBL" id="RZC72253.1"/>
    </source>
</evidence>
<accession>A0A4Y7KFV2</accession>
<proteinExistence type="predicted"/>
<dbReference type="EMBL" id="CM010721">
    <property type="protein sequence ID" value="RZC72253.1"/>
    <property type="molecule type" value="Genomic_DNA"/>
</dbReference>
<dbReference type="AlphaFoldDB" id="A0A4Y7KFV2"/>
<protein>
    <submittedName>
        <fullName evidence="1">Uncharacterized protein</fullName>
    </submittedName>
</protein>